<comment type="function">
    <text evidence="24">Mediates the exchange of one Ca(2+) ion against three to four Na(+) ions across the cell membrane, and thereby contributes to the regulation of cytoplasmic Ca(2+) levels and Ca(2+)-dependent cellular processes. Contributes to Ca(2+) transport during excitation-contraction coupling in muscle. In a first phase, voltage-gated channels mediate the rapid increase of cytoplasmic Ca(2+) levels due to release of Ca(2+) stores from the endoplasmic reticulum. SLC8A1 mediates the export of Ca(2+) from the cell during the next phase, so that cytoplasmic Ca(2+) levels rapidly return to baseline. Required for normal embryonic heart development and the onset of heart contractions.</text>
</comment>
<dbReference type="Gene3D" id="1.20.1420.30">
    <property type="entry name" value="NCX, central ion-binding region"/>
    <property type="match status" value="2"/>
</dbReference>
<feature type="chain" id="PRO_5045022137" description="Sodium/calcium exchanger 1" evidence="26">
    <location>
        <begin position="33"/>
        <end position="934"/>
    </location>
</feature>
<keyword evidence="14" id="KW-0112">Calmodulin-binding</keyword>
<dbReference type="InterPro" id="IPR003644">
    <property type="entry name" value="Calx_beta"/>
</dbReference>
<dbReference type="PRINTS" id="PR01260">
    <property type="entry name" value="NACAEXCHNGR1"/>
</dbReference>
<protein>
    <recommendedName>
        <fullName evidence="3">Sodium/calcium exchanger 1</fullName>
    </recommendedName>
    <alternativeName>
        <fullName evidence="22">Na(+)/Ca(2+)-exchange protein 1</fullName>
    </alternativeName>
    <alternativeName>
        <fullName evidence="21">Solute carrier family 8 member 1</fullName>
    </alternativeName>
</protein>
<dbReference type="GeneID" id="101406149"/>
<dbReference type="Gene3D" id="2.60.40.2030">
    <property type="match status" value="2"/>
</dbReference>
<dbReference type="RefSeq" id="XP_014647825.1">
    <property type="nucleotide sequence ID" value="XM_014792339.1"/>
</dbReference>
<keyword evidence="13" id="KW-0106">Calcium</keyword>
<keyword evidence="10" id="KW-0479">Metal-binding</keyword>
<dbReference type="InterPro" id="IPR032452">
    <property type="entry name" value="Na_Ca_Ex_C-exten"/>
</dbReference>
<keyword evidence="18 25" id="KW-0472">Membrane</keyword>
<feature type="transmembrane region" description="Helical" evidence="25">
    <location>
        <begin position="759"/>
        <end position="783"/>
    </location>
</feature>
<gene>
    <name evidence="29 30 31" type="primary">LOC101406149</name>
</gene>
<evidence type="ECO:0000313" key="31">
    <source>
        <dbReference type="RefSeq" id="XP_014647829.1"/>
    </source>
</evidence>
<evidence type="ECO:0000256" key="4">
    <source>
        <dbReference type="ARBA" id="ARBA00022448"/>
    </source>
</evidence>
<keyword evidence="9 25" id="KW-0812">Transmembrane</keyword>
<evidence type="ECO:0000313" key="28">
    <source>
        <dbReference type="Proteomes" id="UP000694910"/>
    </source>
</evidence>
<evidence type="ECO:0000313" key="30">
    <source>
        <dbReference type="RefSeq" id="XP_014647826.1"/>
    </source>
</evidence>
<evidence type="ECO:0000256" key="12">
    <source>
        <dbReference type="ARBA" id="ARBA00022737"/>
    </source>
</evidence>
<evidence type="ECO:0000256" key="6">
    <source>
        <dbReference type="ARBA" id="ARBA00022475"/>
    </source>
</evidence>
<dbReference type="PRINTS" id="PR01259">
    <property type="entry name" value="NACAEXCHNGR"/>
</dbReference>
<evidence type="ECO:0000256" key="25">
    <source>
        <dbReference type="SAM" id="Phobius"/>
    </source>
</evidence>
<keyword evidence="12" id="KW-0677">Repeat</keyword>
<dbReference type="PROSITE" id="PS50076">
    <property type="entry name" value="DNAJ_2"/>
    <property type="match status" value="1"/>
</dbReference>
<evidence type="ECO:0000256" key="8">
    <source>
        <dbReference type="ARBA" id="ARBA00022568"/>
    </source>
</evidence>
<dbReference type="InterPro" id="IPR051171">
    <property type="entry name" value="CaCA"/>
</dbReference>
<evidence type="ECO:0000256" key="2">
    <source>
        <dbReference type="ARBA" id="ARBA00007489"/>
    </source>
</evidence>
<dbReference type="InterPro" id="IPR002987">
    <property type="entry name" value="NaCa_exhngr1"/>
</dbReference>
<evidence type="ECO:0000256" key="22">
    <source>
        <dbReference type="ARBA" id="ARBA00032110"/>
    </source>
</evidence>
<feature type="transmembrane region" description="Helical" evidence="25">
    <location>
        <begin position="836"/>
        <end position="856"/>
    </location>
</feature>
<feature type="transmembrane region" description="Helical" evidence="25">
    <location>
        <begin position="163"/>
        <end position="188"/>
    </location>
</feature>
<dbReference type="InterPro" id="IPR004837">
    <property type="entry name" value="NaCa_Exmemb"/>
</dbReference>
<evidence type="ECO:0000313" key="29">
    <source>
        <dbReference type="RefSeq" id="XP_014647825.1"/>
    </source>
</evidence>
<dbReference type="PANTHER" id="PTHR11878:SF6">
    <property type="entry name" value="SODIUM_CALCIUM EXCHANGER 1"/>
    <property type="match status" value="1"/>
</dbReference>
<keyword evidence="28" id="KW-1185">Reference proteome</keyword>
<evidence type="ECO:0000256" key="1">
    <source>
        <dbReference type="ARBA" id="ARBA00004651"/>
    </source>
</evidence>
<sequence length="934" mass="104378">MLRLSLSPAFSMRFRLLAIVALLFFHVDYISAETEMEEEGNETGECTGSYYCKRGVILPIWEPQDPSFGDKIARATVYFVAMVYMFLGVSIIADRFMSSIEVITSQEKEITIKKPNGETTKTTVRIWNETVSNLTLMALGSSAPEILLSVIEVCGHNFTAGDLGPSTIVGSAAFNMFIIIALCVYVVPDGETRKIKHLRVFFVTAAWSIFAYTWLYIILSVISPGVVEVWEGLLTFFFFPICVVFAWVADRRLLFYKYVYKRYRAGKQRGMIIEHEGDRPSSKTEIEMDGKVVNSHVDNFLDGALVLEVDERDQDDEEARREMARILKELKQKHPEKEIEQLIELANYQVLSQQQKSRAFYRIQATRLMTGAGNILKRHAADQARKAVSMHEVNTEVAENDPVSKIFFEQGTYQCLENCGTVALTIIRRGGDLTNTVFVDFRTEDGTANAGSDYEFTEGTVVFKPGETQKEIRVGIIDDDIFEEDENFLVHLSNVKVSSEASEDGILEANHVSTLACLGSPSTATVTIFDDDHAGIFTFEEPVTHVSESIGIMEVKVLRTSGARGNVIVPYKTIEGTARGGGEDFEDTCGELEFQNDEIVKIITIRIFDREEYEKECSFSLVLEEPKWIRRGMKGGFTITEECDDKQPLTSKEEEERRIAEMGRPILGEHSKLEVIIEESYEFKSTVDKLIKKTNLALVVGTNSWREQFIEAITVSAGEDDDDDECGEEKLPSCFDYVMHFLTVFWKVLFAFVPPTEYWNGWACFIVSILMIGVLTAFIGDLASHFGCTIGLKDSVTAVVFVALGTSVPDTFASKVAATQDQYADASIGNVTGSNAVNVFLGIGVAWSIAAIYHAANGEQFKVSPGTLAFSVTLFTIFAFINVGVLLYRRRPEIGGELGGPRTAKLLTSCLFVLLWLLYIFFSSLEAYCHIKGF</sequence>
<evidence type="ECO:0000256" key="11">
    <source>
        <dbReference type="ARBA" id="ARBA00022729"/>
    </source>
</evidence>
<feature type="transmembrane region" description="Helical" evidence="25">
    <location>
        <begin position="229"/>
        <end position="249"/>
    </location>
</feature>
<evidence type="ECO:0000256" key="24">
    <source>
        <dbReference type="ARBA" id="ARBA00045279"/>
    </source>
</evidence>
<keyword evidence="7" id="KW-0597">Phosphoprotein</keyword>
<evidence type="ECO:0000256" key="20">
    <source>
        <dbReference type="ARBA" id="ARBA00023201"/>
    </source>
</evidence>
<comment type="subcellular location">
    <subcellularLocation>
        <location evidence="1">Cell membrane</location>
        <topology evidence="1">Multi-pass membrane protein</topology>
    </subcellularLocation>
</comment>
<keyword evidence="17" id="KW-0406">Ion transport</keyword>
<dbReference type="InterPro" id="IPR038081">
    <property type="entry name" value="CalX-like_sf"/>
</dbReference>
<evidence type="ECO:0000256" key="13">
    <source>
        <dbReference type="ARBA" id="ARBA00022837"/>
    </source>
</evidence>
<evidence type="ECO:0000256" key="18">
    <source>
        <dbReference type="ARBA" id="ARBA00023136"/>
    </source>
</evidence>
<keyword evidence="4" id="KW-0813">Transport</keyword>
<evidence type="ECO:0000256" key="17">
    <source>
        <dbReference type="ARBA" id="ARBA00023065"/>
    </source>
</evidence>
<name>A0ABM1D7P8_CERSS</name>
<dbReference type="Pfam" id="PF01699">
    <property type="entry name" value="Na_Ca_ex"/>
    <property type="match status" value="2"/>
</dbReference>
<dbReference type="Pfam" id="PF16494">
    <property type="entry name" value="Na_Ca_ex_C"/>
    <property type="match status" value="1"/>
</dbReference>
<keyword evidence="8" id="KW-0109">Calcium transport</keyword>
<evidence type="ECO:0000256" key="19">
    <source>
        <dbReference type="ARBA" id="ARBA00023180"/>
    </source>
</evidence>
<dbReference type="PANTHER" id="PTHR11878">
    <property type="entry name" value="SODIUM/CALCIUM EXCHANGER"/>
    <property type="match status" value="1"/>
</dbReference>
<dbReference type="InterPro" id="IPR044880">
    <property type="entry name" value="NCX_ion-bd_dom_sf"/>
</dbReference>
<dbReference type="SUPFAM" id="SSF141072">
    <property type="entry name" value="CalX-like"/>
    <property type="match status" value="2"/>
</dbReference>
<keyword evidence="16" id="KW-0915">Sodium</keyword>
<comment type="catalytic activity">
    <reaction evidence="23">
        <text>Ca(2+)(in) + 3 Na(+)(out) = Ca(2+)(out) + 3 Na(+)(in)</text>
        <dbReference type="Rhea" id="RHEA:69955"/>
        <dbReference type="ChEBI" id="CHEBI:29101"/>
        <dbReference type="ChEBI" id="CHEBI:29108"/>
    </reaction>
</comment>
<reference evidence="29 30" key="1">
    <citation type="submission" date="2025-05" db="UniProtKB">
        <authorList>
            <consortium name="RefSeq"/>
        </authorList>
    </citation>
    <scope>IDENTIFICATION</scope>
</reference>
<keyword evidence="11 26" id="KW-0732">Signal</keyword>
<dbReference type="NCBIfam" id="TIGR00845">
    <property type="entry name" value="caca"/>
    <property type="match status" value="1"/>
</dbReference>
<evidence type="ECO:0000259" key="27">
    <source>
        <dbReference type="PROSITE" id="PS50076"/>
    </source>
</evidence>
<feature type="transmembrane region" description="Helical" evidence="25">
    <location>
        <begin position="75"/>
        <end position="93"/>
    </location>
</feature>
<evidence type="ECO:0000256" key="16">
    <source>
        <dbReference type="ARBA" id="ARBA00023053"/>
    </source>
</evidence>
<feature type="transmembrane region" description="Helical" evidence="25">
    <location>
        <begin position="868"/>
        <end position="888"/>
    </location>
</feature>
<accession>A0ABM1D7P8</accession>
<dbReference type="Proteomes" id="UP000694910">
    <property type="component" value="Unplaced"/>
</dbReference>
<proteinExistence type="inferred from homology"/>
<evidence type="ECO:0000256" key="15">
    <source>
        <dbReference type="ARBA" id="ARBA00022989"/>
    </source>
</evidence>
<organism evidence="28 31">
    <name type="scientific">Ceratotherium simum simum</name>
    <name type="common">Southern white rhinoceros</name>
    <dbReference type="NCBI Taxonomy" id="73337"/>
    <lineage>
        <taxon>Eukaryota</taxon>
        <taxon>Metazoa</taxon>
        <taxon>Chordata</taxon>
        <taxon>Craniata</taxon>
        <taxon>Vertebrata</taxon>
        <taxon>Euteleostomi</taxon>
        <taxon>Mammalia</taxon>
        <taxon>Eutheria</taxon>
        <taxon>Laurasiatheria</taxon>
        <taxon>Perissodactyla</taxon>
        <taxon>Rhinocerotidae</taxon>
        <taxon>Ceratotherium</taxon>
    </lineage>
</organism>
<evidence type="ECO:0000256" key="26">
    <source>
        <dbReference type="SAM" id="SignalP"/>
    </source>
</evidence>
<dbReference type="Pfam" id="PF03160">
    <property type="entry name" value="Calx-beta"/>
    <property type="match status" value="1"/>
</dbReference>
<keyword evidence="20" id="KW-0739">Sodium transport</keyword>
<evidence type="ECO:0000256" key="14">
    <source>
        <dbReference type="ARBA" id="ARBA00022860"/>
    </source>
</evidence>
<evidence type="ECO:0000256" key="5">
    <source>
        <dbReference type="ARBA" id="ARBA00022449"/>
    </source>
</evidence>
<feature type="domain" description="J" evidence="27">
    <location>
        <begin position="302"/>
        <end position="365"/>
    </location>
</feature>
<feature type="signal peptide" evidence="26">
    <location>
        <begin position="1"/>
        <end position="32"/>
    </location>
</feature>
<evidence type="ECO:0000256" key="7">
    <source>
        <dbReference type="ARBA" id="ARBA00022553"/>
    </source>
</evidence>
<feature type="transmembrane region" description="Helical" evidence="25">
    <location>
        <begin position="131"/>
        <end position="151"/>
    </location>
</feature>
<dbReference type="RefSeq" id="XP_014647826.1">
    <property type="nucleotide sequence ID" value="XM_014792340.1"/>
</dbReference>
<dbReference type="InterPro" id="IPR004836">
    <property type="entry name" value="Na_Ca_Ex"/>
</dbReference>
<evidence type="ECO:0000256" key="9">
    <source>
        <dbReference type="ARBA" id="ARBA00022692"/>
    </source>
</evidence>
<dbReference type="InterPro" id="IPR001623">
    <property type="entry name" value="DnaJ_domain"/>
</dbReference>
<evidence type="ECO:0000256" key="10">
    <source>
        <dbReference type="ARBA" id="ARBA00022723"/>
    </source>
</evidence>
<feature type="transmembrane region" description="Helical" evidence="25">
    <location>
        <begin position="200"/>
        <end position="223"/>
    </location>
</feature>
<keyword evidence="15 25" id="KW-1133">Transmembrane helix</keyword>
<feature type="transmembrane region" description="Helical" evidence="25">
    <location>
        <begin position="904"/>
        <end position="922"/>
    </location>
</feature>
<keyword evidence="5" id="KW-0050">Antiport</keyword>
<evidence type="ECO:0000256" key="23">
    <source>
        <dbReference type="ARBA" id="ARBA00033667"/>
    </source>
</evidence>
<comment type="similarity">
    <text evidence="2">Belongs to the Ca(2+):cation antiporter (CaCA) (TC 2.A.19) family. SLC8 subfamily.</text>
</comment>
<evidence type="ECO:0000256" key="3">
    <source>
        <dbReference type="ARBA" id="ARBA00017100"/>
    </source>
</evidence>
<keyword evidence="6" id="KW-1003">Cell membrane</keyword>
<dbReference type="RefSeq" id="XP_014647829.1">
    <property type="nucleotide sequence ID" value="XM_014792343.1"/>
</dbReference>
<evidence type="ECO:0000256" key="21">
    <source>
        <dbReference type="ARBA" id="ARBA00030991"/>
    </source>
</evidence>
<keyword evidence="19" id="KW-0325">Glycoprotein</keyword>
<dbReference type="SMART" id="SM00237">
    <property type="entry name" value="Calx_beta"/>
    <property type="match status" value="2"/>
</dbReference>